<dbReference type="EMBL" id="CAMPGE010022399">
    <property type="protein sequence ID" value="CAI2380443.1"/>
    <property type="molecule type" value="Genomic_DNA"/>
</dbReference>
<gene>
    <name evidence="1" type="ORF">ECRASSUSDP1_LOCUS21877</name>
</gene>
<dbReference type="GO" id="GO:0032968">
    <property type="term" value="P:positive regulation of transcription elongation by RNA polymerase II"/>
    <property type="evidence" value="ECO:0007669"/>
    <property type="project" value="TreeGrafter"/>
</dbReference>
<protein>
    <recommendedName>
        <fullName evidence="3">Leo1-like protein</fullName>
    </recommendedName>
</protein>
<dbReference type="GO" id="GO:0016593">
    <property type="term" value="C:Cdc73/Paf1 complex"/>
    <property type="evidence" value="ECO:0007669"/>
    <property type="project" value="InterPro"/>
</dbReference>
<evidence type="ECO:0000313" key="2">
    <source>
        <dbReference type="Proteomes" id="UP001295684"/>
    </source>
</evidence>
<comment type="caution">
    <text evidence="1">The sequence shown here is derived from an EMBL/GenBank/DDBJ whole genome shotgun (WGS) entry which is preliminary data.</text>
</comment>
<accession>A0AAD1XVZ3</accession>
<dbReference type="Proteomes" id="UP001295684">
    <property type="component" value="Unassembled WGS sequence"/>
</dbReference>
<evidence type="ECO:0000313" key="1">
    <source>
        <dbReference type="EMBL" id="CAI2380443.1"/>
    </source>
</evidence>
<proteinExistence type="predicted"/>
<dbReference type="GO" id="GO:1990269">
    <property type="term" value="F:RNA polymerase II C-terminal domain phosphoserine binding"/>
    <property type="evidence" value="ECO:0007669"/>
    <property type="project" value="TreeGrafter"/>
</dbReference>
<dbReference type="GO" id="GO:0006368">
    <property type="term" value="P:transcription elongation by RNA polymerase II"/>
    <property type="evidence" value="ECO:0007669"/>
    <property type="project" value="InterPro"/>
</dbReference>
<evidence type="ECO:0008006" key="3">
    <source>
        <dbReference type="Google" id="ProtNLM"/>
    </source>
</evidence>
<dbReference type="AlphaFoldDB" id="A0AAD1XVZ3"/>
<dbReference type="Pfam" id="PF04004">
    <property type="entry name" value="Leo1"/>
    <property type="match status" value="1"/>
</dbReference>
<keyword evidence="2" id="KW-1185">Reference proteome</keyword>
<dbReference type="InterPro" id="IPR007149">
    <property type="entry name" value="Leo1"/>
</dbReference>
<dbReference type="PANTHER" id="PTHR23146:SF0">
    <property type="entry name" value="RNA POLYMERASE-ASSOCIATED PROTEIN LEO1"/>
    <property type="match status" value="1"/>
</dbReference>
<dbReference type="PANTHER" id="PTHR23146">
    <property type="entry name" value="LEO1 PROTEIN"/>
    <property type="match status" value="1"/>
</dbReference>
<sequence>MENPKINKKVPRDATVGLDGDCFEMKMPNIVKIQSKPFDPATYEPEKSIKYKNQHGQEKEKNFNLLNVIRWRYTDQTSEPFVETPSVVEMRESMGYKSRYPSKQIETNTKVVEWSDGTFSLIVGDETFDLNFSKSSNCHVYLKTDDLLVHKNQVERKCLVKPSKMSKRAMKSILKNVNEKAKQMHSVEKTFSMVDDPKFKKGRLMEKKEEKEKTTRKRSRRDYLNYDLGFDD</sequence>
<reference evidence="1" key="1">
    <citation type="submission" date="2023-07" db="EMBL/GenBank/DDBJ databases">
        <authorList>
            <consortium name="AG Swart"/>
            <person name="Singh M."/>
            <person name="Singh A."/>
            <person name="Seah K."/>
            <person name="Emmerich C."/>
        </authorList>
    </citation>
    <scope>NUCLEOTIDE SEQUENCE</scope>
    <source>
        <strain evidence="1">DP1</strain>
    </source>
</reference>
<name>A0AAD1XVZ3_EUPCR</name>
<organism evidence="1 2">
    <name type="scientific">Euplotes crassus</name>
    <dbReference type="NCBI Taxonomy" id="5936"/>
    <lineage>
        <taxon>Eukaryota</taxon>
        <taxon>Sar</taxon>
        <taxon>Alveolata</taxon>
        <taxon>Ciliophora</taxon>
        <taxon>Intramacronucleata</taxon>
        <taxon>Spirotrichea</taxon>
        <taxon>Hypotrichia</taxon>
        <taxon>Euplotida</taxon>
        <taxon>Euplotidae</taxon>
        <taxon>Moneuplotes</taxon>
    </lineage>
</organism>